<dbReference type="Proteomes" id="UP000699975">
    <property type="component" value="Unassembled WGS sequence"/>
</dbReference>
<keyword evidence="3" id="KW-1185">Reference proteome</keyword>
<dbReference type="PANTHER" id="PTHR42815:SF2">
    <property type="entry name" value="FAD-BINDING, PUTATIVE (AFU_ORTHOLOGUE AFUA_6G07600)-RELATED"/>
    <property type="match status" value="1"/>
</dbReference>
<evidence type="ECO:0000313" key="2">
    <source>
        <dbReference type="EMBL" id="MBV7266285.1"/>
    </source>
</evidence>
<comment type="caution">
    <text evidence="2">The sequence shown here is derived from an EMBL/GenBank/DDBJ whole genome shotgun (WGS) entry which is preliminary data.</text>
</comment>
<evidence type="ECO:0000313" key="3">
    <source>
        <dbReference type="Proteomes" id="UP000699975"/>
    </source>
</evidence>
<organism evidence="2 3">
    <name type="scientific">Erythrobacter ani</name>
    <dbReference type="NCBI Taxonomy" id="2827235"/>
    <lineage>
        <taxon>Bacteria</taxon>
        <taxon>Pseudomonadati</taxon>
        <taxon>Pseudomonadota</taxon>
        <taxon>Alphaproteobacteria</taxon>
        <taxon>Sphingomonadales</taxon>
        <taxon>Erythrobacteraceae</taxon>
        <taxon>Erythrobacter/Porphyrobacter group</taxon>
        <taxon>Erythrobacter</taxon>
    </lineage>
</organism>
<sequence length="542" mass="58442">MSDHSNPFHDGEIRAQSQAGVSGVADWAAGFIRPFMPDQHREFFCQLPFLVLAGADETGRHWVTLLDGPDGFITSPDPNSLAMDASLDPHDPLSGTLTNGGNVGLLGIELATRRRNRMNGNLRYDGSILMVDVDQSFGNCPQYIHERKWRRAERTALGKAVHSSALSEAQSALIRGADTMFIGTGQSQRGDHPSNGFDASHRGGEPGFVAVSDAGHLRIPDYAGNNFFNTIGNLLENPRIGLVFVDFGTGGLLHVSGTAQVDWSASESHDPGALRMIDVTIDAVVERPGALSLRWSKDDSDLRQLVVIDKVRESEDITSFHLAPADGAALPAFKAGQHLPVELNIPGQPGRVRRSYSLSGSPDSGTYRLSIKREAKGMASRFMHDVLHEGGRVDARHPSGDFVIPCSNCPLVLVSAGVGLTPMLSMLHDAARSTERPVWYVHGARNGRSHALRAEAARLSKTSPKLKVMTLYTQPDSADILGEHYDARGRVTVRTLLELNAGEGAHYMICGPAAFLADIRSGLEAAGVPESQIHFETFGPTG</sequence>
<dbReference type="EMBL" id="JAGSPB010000002">
    <property type="protein sequence ID" value="MBV7266285.1"/>
    <property type="molecule type" value="Genomic_DNA"/>
</dbReference>
<accession>A0ABS6SML5</accession>
<dbReference type="InterPro" id="IPR008333">
    <property type="entry name" value="Cbr1-like_FAD-bd_dom"/>
</dbReference>
<protein>
    <submittedName>
        <fullName evidence="2">Pyridoxamine 5'-phosphate oxidase family protein</fullName>
    </submittedName>
</protein>
<dbReference type="InterPro" id="IPR001433">
    <property type="entry name" value="OxRdtase_FAD/NAD-bd"/>
</dbReference>
<feature type="domain" description="FAD-binding FR-type" evidence="1">
    <location>
        <begin position="300"/>
        <end position="405"/>
    </location>
</feature>
<reference evidence="2 3" key="1">
    <citation type="submission" date="2021-04" db="EMBL/GenBank/DDBJ databases">
        <authorList>
            <person name="Pira H."/>
            <person name="Risdian C."/>
            <person name="Wink J."/>
        </authorList>
    </citation>
    <scope>NUCLEOTIDE SEQUENCE [LARGE SCALE GENOMIC DNA]</scope>
    <source>
        <strain evidence="2 3">WH131</strain>
    </source>
</reference>
<proteinExistence type="predicted"/>
<evidence type="ECO:0000259" key="1">
    <source>
        <dbReference type="PROSITE" id="PS51384"/>
    </source>
</evidence>
<dbReference type="Pfam" id="PF00970">
    <property type="entry name" value="FAD_binding_6"/>
    <property type="match status" value="1"/>
</dbReference>
<gene>
    <name evidence="2" type="ORF">KCG45_08850</name>
</gene>
<name>A0ABS6SML5_9SPHN</name>
<dbReference type="RefSeq" id="WP_218316902.1">
    <property type="nucleotide sequence ID" value="NZ_JAGSPB010000002.1"/>
</dbReference>
<dbReference type="Pfam" id="PF00175">
    <property type="entry name" value="NAD_binding_1"/>
    <property type="match status" value="1"/>
</dbReference>
<dbReference type="PANTHER" id="PTHR42815">
    <property type="entry name" value="FAD-BINDING, PUTATIVE (AFU_ORTHOLOGUE AFUA_6G07600)-RELATED"/>
    <property type="match status" value="1"/>
</dbReference>
<dbReference type="PROSITE" id="PS51384">
    <property type="entry name" value="FAD_FR"/>
    <property type="match status" value="1"/>
</dbReference>
<dbReference type="CDD" id="cd06184">
    <property type="entry name" value="flavohem_like_fad_nad_binding"/>
    <property type="match status" value="1"/>
</dbReference>
<dbReference type="InterPro" id="IPR017927">
    <property type="entry name" value="FAD-bd_FR_type"/>
</dbReference>